<evidence type="ECO:0000259" key="6">
    <source>
        <dbReference type="PROSITE" id="PS50850"/>
    </source>
</evidence>
<evidence type="ECO:0000313" key="7">
    <source>
        <dbReference type="EMBL" id="OOC55642.1"/>
    </source>
</evidence>
<feature type="transmembrane region" description="Helical" evidence="5">
    <location>
        <begin position="39"/>
        <end position="57"/>
    </location>
</feature>
<feature type="transmembrane region" description="Helical" evidence="5">
    <location>
        <begin position="393"/>
        <end position="410"/>
    </location>
</feature>
<evidence type="ECO:0000256" key="2">
    <source>
        <dbReference type="ARBA" id="ARBA00022692"/>
    </source>
</evidence>
<dbReference type="OrthoDB" id="3283589at2"/>
<feature type="transmembrane region" description="Helical" evidence="5">
    <location>
        <begin position="69"/>
        <end position="89"/>
    </location>
</feature>
<comment type="subcellular location">
    <subcellularLocation>
        <location evidence="1">Cell membrane</location>
        <topology evidence="1">Multi-pass membrane protein</topology>
    </subcellularLocation>
</comment>
<dbReference type="EMBL" id="MCOK01000001">
    <property type="protein sequence ID" value="OOC55642.1"/>
    <property type="molecule type" value="Genomic_DNA"/>
</dbReference>
<feature type="transmembrane region" description="Helical" evidence="5">
    <location>
        <begin position="166"/>
        <end position="186"/>
    </location>
</feature>
<name>A0A1V3C4S5_9ACTN</name>
<dbReference type="InterPro" id="IPR011701">
    <property type="entry name" value="MFS"/>
</dbReference>
<dbReference type="AlphaFoldDB" id="A0A1V3C4S5"/>
<gene>
    <name evidence="7" type="ORF">NOSIN_18920</name>
</gene>
<feature type="transmembrane region" description="Helical" evidence="5">
    <location>
        <begin position="264"/>
        <end position="287"/>
    </location>
</feature>
<comment type="caution">
    <text evidence="7">The sequence shown here is derived from an EMBL/GenBank/DDBJ whole genome shotgun (WGS) entry which is preliminary data.</text>
</comment>
<accession>A0A1V3C4S5</accession>
<protein>
    <submittedName>
        <fullName evidence="7">Transmembrane transporter</fullName>
    </submittedName>
</protein>
<dbReference type="Pfam" id="PF07690">
    <property type="entry name" value="MFS_1"/>
    <property type="match status" value="1"/>
</dbReference>
<evidence type="ECO:0000313" key="8">
    <source>
        <dbReference type="Proteomes" id="UP000189004"/>
    </source>
</evidence>
<dbReference type="GO" id="GO:0005886">
    <property type="term" value="C:plasma membrane"/>
    <property type="evidence" value="ECO:0007669"/>
    <property type="project" value="UniProtKB-SubCell"/>
</dbReference>
<dbReference type="Proteomes" id="UP000189004">
    <property type="component" value="Unassembled WGS sequence"/>
</dbReference>
<feature type="transmembrane region" description="Helical" evidence="5">
    <location>
        <begin position="192"/>
        <end position="213"/>
    </location>
</feature>
<dbReference type="SUPFAM" id="SSF103473">
    <property type="entry name" value="MFS general substrate transporter"/>
    <property type="match status" value="1"/>
</dbReference>
<dbReference type="PROSITE" id="PS50850">
    <property type="entry name" value="MFS"/>
    <property type="match status" value="1"/>
</dbReference>
<feature type="transmembrane region" description="Helical" evidence="5">
    <location>
        <begin position="101"/>
        <end position="120"/>
    </location>
</feature>
<organism evidence="7 8">
    <name type="scientific">Nocardiopsis sinuspersici</name>
    <dbReference type="NCBI Taxonomy" id="501010"/>
    <lineage>
        <taxon>Bacteria</taxon>
        <taxon>Bacillati</taxon>
        <taxon>Actinomycetota</taxon>
        <taxon>Actinomycetes</taxon>
        <taxon>Streptosporangiales</taxon>
        <taxon>Nocardiopsidaceae</taxon>
        <taxon>Nocardiopsis</taxon>
    </lineage>
</organism>
<feature type="transmembrane region" description="Helical" evidence="5">
    <location>
        <begin position="132"/>
        <end position="154"/>
    </location>
</feature>
<dbReference type="Gene3D" id="1.20.1250.20">
    <property type="entry name" value="MFS general substrate transporter like domains"/>
    <property type="match status" value="2"/>
</dbReference>
<proteinExistence type="predicted"/>
<dbReference type="GO" id="GO:0022857">
    <property type="term" value="F:transmembrane transporter activity"/>
    <property type="evidence" value="ECO:0007669"/>
    <property type="project" value="InterPro"/>
</dbReference>
<keyword evidence="2 5" id="KW-0812">Transmembrane</keyword>
<evidence type="ECO:0000256" key="5">
    <source>
        <dbReference type="SAM" id="Phobius"/>
    </source>
</evidence>
<feature type="domain" description="Major facilitator superfamily (MFS) profile" evidence="6">
    <location>
        <begin position="257"/>
        <end position="461"/>
    </location>
</feature>
<feature type="transmembrane region" description="Helical" evidence="5">
    <location>
        <begin position="349"/>
        <end position="372"/>
    </location>
</feature>
<feature type="transmembrane region" description="Helical" evidence="5">
    <location>
        <begin position="416"/>
        <end position="434"/>
    </location>
</feature>
<evidence type="ECO:0000256" key="1">
    <source>
        <dbReference type="ARBA" id="ARBA00004651"/>
    </source>
</evidence>
<sequence length="461" mass="46218">MPQEPTRHHTTTDVRDWRGRRYTVGPTARELTGLPRSALLVRALVAVAAVGVLQFGYGAAVPVLVEAHGWSPAQALAPFLVWALVQGSLAPAPHWLRTRGLLGPGPVVCAGALLCGAALFTLGHSASPVAAVLGYGVLGGAGAGLVYHSCADLVGGWFPDRHTVRLGVVGGAFALGAVPLLPAVVLGLSPDALPPASTALAAVVVALGLAGGAGQREAPERWWPPGNDPCATALRRRADPPAAGDFSMGQAWASGRSLPALHAVVALSGTSALFALAALPTLLLGLGRPPSDVAAVITALALASGLGRLAASTAAERTGRRRTLALLMAATALALVALAAAAPAGPVQLLVLLALVVGAGTGSCYPLTRAITEGHFGSQRAPGLQSLVHGSKAVGGLLGVGGAMAVLSLAPAGTHAGFLAAAGVLPAVAALLAARLRRPLPIRTIPRQTRVWTAAARRAPM</sequence>
<dbReference type="STRING" id="501010.NOSIN_18920"/>
<dbReference type="PANTHER" id="PTHR11360:SF284">
    <property type="entry name" value="EG:103B4.3 PROTEIN-RELATED"/>
    <property type="match status" value="1"/>
</dbReference>
<reference evidence="8" key="1">
    <citation type="submission" date="2016-08" db="EMBL/GenBank/DDBJ databases">
        <authorList>
            <person name="Tokovenko B."/>
            <person name="Kalinowski J."/>
        </authorList>
    </citation>
    <scope>NUCLEOTIDE SEQUENCE [LARGE SCALE GENOMIC DNA]</scope>
    <source>
        <strain evidence="8">UTMC102</strain>
    </source>
</reference>
<feature type="transmembrane region" description="Helical" evidence="5">
    <location>
        <begin position="293"/>
        <end position="311"/>
    </location>
</feature>
<dbReference type="PANTHER" id="PTHR11360">
    <property type="entry name" value="MONOCARBOXYLATE TRANSPORTER"/>
    <property type="match status" value="1"/>
</dbReference>
<keyword evidence="3 5" id="KW-1133">Transmembrane helix</keyword>
<dbReference type="InterPro" id="IPR050327">
    <property type="entry name" value="Proton-linked_MCT"/>
</dbReference>
<evidence type="ECO:0000256" key="3">
    <source>
        <dbReference type="ARBA" id="ARBA00022989"/>
    </source>
</evidence>
<keyword evidence="4 5" id="KW-0472">Membrane</keyword>
<dbReference type="RefSeq" id="WP_077692071.1">
    <property type="nucleotide sequence ID" value="NZ_MCOK01000001.1"/>
</dbReference>
<dbReference type="InterPro" id="IPR020846">
    <property type="entry name" value="MFS_dom"/>
</dbReference>
<dbReference type="InterPro" id="IPR036259">
    <property type="entry name" value="MFS_trans_sf"/>
</dbReference>
<evidence type="ECO:0000256" key="4">
    <source>
        <dbReference type="ARBA" id="ARBA00023136"/>
    </source>
</evidence>
<keyword evidence="8" id="KW-1185">Reference proteome</keyword>
<feature type="transmembrane region" description="Helical" evidence="5">
    <location>
        <begin position="323"/>
        <end position="343"/>
    </location>
</feature>